<dbReference type="EMBL" id="UZAH01031603">
    <property type="protein sequence ID" value="VDP16598.1"/>
    <property type="molecule type" value="Genomic_DNA"/>
</dbReference>
<reference evidence="4" key="2">
    <citation type="submission" date="2019-09" db="UniProtKB">
        <authorList>
            <consortium name="WormBaseParasite"/>
        </authorList>
    </citation>
    <scope>IDENTIFICATION</scope>
</reference>
<dbReference type="WBParaSite" id="HPBE_0001976901-mRNA-1">
    <property type="protein sequence ID" value="HPBE_0001976901-mRNA-1"/>
    <property type="gene ID" value="HPBE_0001976901"/>
</dbReference>
<dbReference type="Proteomes" id="UP000050761">
    <property type="component" value="Unassembled WGS sequence"/>
</dbReference>
<sequence length="93" mass="10091">MNIIFVALPVEKGVYICSESPTLCRRLPRCLVSDSWTAEQREKEARRLAVRISAGALVGDDESLGISRQRLEGAVSSHTRMSSAGGLPSPHVL</sequence>
<accession>A0A3P8C655</accession>
<accession>A0A183GC88</accession>
<evidence type="ECO:0000313" key="2">
    <source>
        <dbReference type="EMBL" id="VDP16598.1"/>
    </source>
</evidence>
<dbReference type="AlphaFoldDB" id="A0A183GC88"/>
<evidence type="ECO:0000313" key="3">
    <source>
        <dbReference type="Proteomes" id="UP000050761"/>
    </source>
</evidence>
<keyword evidence="3" id="KW-1185">Reference proteome</keyword>
<feature type="region of interest" description="Disordered" evidence="1">
    <location>
        <begin position="73"/>
        <end position="93"/>
    </location>
</feature>
<reference evidence="2 3" key="1">
    <citation type="submission" date="2018-11" db="EMBL/GenBank/DDBJ databases">
        <authorList>
            <consortium name="Pathogen Informatics"/>
        </authorList>
    </citation>
    <scope>NUCLEOTIDE SEQUENCE [LARGE SCALE GENOMIC DNA]</scope>
</reference>
<gene>
    <name evidence="2" type="ORF">HPBE_LOCUS19768</name>
</gene>
<evidence type="ECO:0000313" key="4">
    <source>
        <dbReference type="WBParaSite" id="HPBE_0001976901-mRNA-1"/>
    </source>
</evidence>
<name>A0A183GC88_HELPZ</name>
<organism evidence="3 4">
    <name type="scientific">Heligmosomoides polygyrus</name>
    <name type="common">Parasitic roundworm</name>
    <dbReference type="NCBI Taxonomy" id="6339"/>
    <lineage>
        <taxon>Eukaryota</taxon>
        <taxon>Metazoa</taxon>
        <taxon>Ecdysozoa</taxon>
        <taxon>Nematoda</taxon>
        <taxon>Chromadorea</taxon>
        <taxon>Rhabditida</taxon>
        <taxon>Rhabditina</taxon>
        <taxon>Rhabditomorpha</taxon>
        <taxon>Strongyloidea</taxon>
        <taxon>Heligmosomidae</taxon>
        <taxon>Heligmosomoides</taxon>
    </lineage>
</organism>
<evidence type="ECO:0000256" key="1">
    <source>
        <dbReference type="SAM" id="MobiDB-lite"/>
    </source>
</evidence>
<protein>
    <submittedName>
        <fullName evidence="2 4">Uncharacterized protein</fullName>
    </submittedName>
</protein>
<proteinExistence type="predicted"/>